<feature type="binding site" evidence="6">
    <location>
        <position position="161"/>
    </location>
    <ligand>
        <name>FAD</name>
        <dbReference type="ChEBI" id="CHEBI:57692"/>
    </ligand>
</feature>
<dbReference type="InterPro" id="IPR039261">
    <property type="entry name" value="FNR_nucleotide-bd"/>
</dbReference>
<comment type="similarity">
    <text evidence="2">Belongs to the flavoprotein pyridine nucleotide cytochrome reductase family.</text>
</comment>
<feature type="compositionally biased region" description="Polar residues" evidence="7">
    <location>
        <begin position="46"/>
        <end position="64"/>
    </location>
</feature>
<dbReference type="SUPFAM" id="SSF63380">
    <property type="entry name" value="Riboflavin synthase domain-like"/>
    <property type="match status" value="1"/>
</dbReference>
<dbReference type="PROSITE" id="PS51384">
    <property type="entry name" value="FAD_FR"/>
    <property type="match status" value="1"/>
</dbReference>
<dbReference type="Proteomes" id="UP000008866">
    <property type="component" value="Unassembled WGS sequence"/>
</dbReference>
<sequence>MLKRKNIKESVLFCIAIVILFMFPRPVRLCRFSSIPRQCNVNSQFLSANRHQRPRNSSTTSQQPPKGPSGKLWLTAAAVAIAAGGAGIYTRSQGDTSSTTLDPVTFTNYELISKTPVSSTCSIFNLRPKREGGINAEVYQDAFETGIWSVQFKQPQLQVGRDYTPLPPSMQFSSLDKGNDTSLQFLIRKDGEVSSYLHDLQPGSIVEMRGPQLGLELTPDVQEILFIVGGTGIAPALQGTHTILKCMRPRDETRIHILWANRRREDCLGGRSDTVGSQWSWWSKLYPMNKTIDPGEDIEERRNYVVEQLDELKRLYPKKFTVDYFVDEEKSLIGKDSIMKYINSRAQHPLVGPRKKKLIIISGPDGFVSYLAGPKMWHNGREVQGPLRGILKELNISGWSVWKL</sequence>
<dbReference type="PANTHER" id="PTHR19370">
    <property type="entry name" value="NADH-CYTOCHROME B5 REDUCTASE"/>
    <property type="match status" value="1"/>
</dbReference>
<dbReference type="EMBL" id="ABSU01000001">
    <property type="protein sequence ID" value="EFE36633.1"/>
    <property type="molecule type" value="Genomic_DNA"/>
</dbReference>
<protein>
    <submittedName>
        <fullName evidence="9">Cytochrome c mitochondrial import factor (Cyc2), putative</fullName>
    </submittedName>
</protein>
<accession>D4AIR0</accession>
<dbReference type="KEGG" id="abe:ARB_04157"/>
<dbReference type="Pfam" id="PF00175">
    <property type="entry name" value="NAD_binding_1"/>
    <property type="match status" value="1"/>
</dbReference>
<dbReference type="OMA" id="GCLRFFI"/>
<dbReference type="HOGENOM" id="CLU_003827_6_0_1"/>
<reference evidence="10" key="1">
    <citation type="journal article" date="2011" name="Genome Biol.">
        <title>Comparative and functional genomics provide insights into the pathogenicity of dermatophytic fungi.</title>
        <authorList>
            <person name="Burmester A."/>
            <person name="Shelest E."/>
            <person name="Gloeckner G."/>
            <person name="Heddergott C."/>
            <person name="Schindler S."/>
            <person name="Staib P."/>
            <person name="Heidel A."/>
            <person name="Felder M."/>
            <person name="Petzold A."/>
            <person name="Szafranski K."/>
            <person name="Feuermann M."/>
            <person name="Pedruzzi I."/>
            <person name="Priebe S."/>
            <person name="Groth M."/>
            <person name="Winkler R."/>
            <person name="Li W."/>
            <person name="Kniemeyer O."/>
            <person name="Schroeckh V."/>
            <person name="Hertweck C."/>
            <person name="Hube B."/>
            <person name="White T.C."/>
            <person name="Platzer M."/>
            <person name="Guthke R."/>
            <person name="Heitman J."/>
            <person name="Woestemeyer J."/>
            <person name="Zipfel P.F."/>
            <person name="Monod M."/>
            <person name="Brakhage A.A."/>
        </authorList>
    </citation>
    <scope>NUCLEOTIDE SEQUENCE [LARGE SCALE GENOMIC DNA]</scope>
    <source>
        <strain evidence="10">ATCC MYA-4681 / CBS 112371</strain>
    </source>
</reference>
<evidence type="ECO:0000256" key="4">
    <source>
        <dbReference type="ARBA" id="ARBA00022827"/>
    </source>
</evidence>
<dbReference type="eggNOG" id="KOG0534">
    <property type="taxonomic scope" value="Eukaryota"/>
</dbReference>
<dbReference type="InterPro" id="IPR001433">
    <property type="entry name" value="OxRdtase_FAD/NAD-bd"/>
</dbReference>
<evidence type="ECO:0000256" key="3">
    <source>
        <dbReference type="ARBA" id="ARBA00022630"/>
    </source>
</evidence>
<dbReference type="PRINTS" id="PR00406">
    <property type="entry name" value="CYTB5RDTASE"/>
</dbReference>
<evidence type="ECO:0000313" key="9">
    <source>
        <dbReference type="EMBL" id="EFE36633.1"/>
    </source>
</evidence>
<dbReference type="OrthoDB" id="432685at2759"/>
<evidence type="ECO:0000259" key="8">
    <source>
        <dbReference type="PROSITE" id="PS51384"/>
    </source>
</evidence>
<feature type="domain" description="FAD-binding FR-type" evidence="8">
    <location>
        <begin position="104"/>
        <end position="218"/>
    </location>
</feature>
<keyword evidence="4 6" id="KW-0274">FAD</keyword>
<dbReference type="InterPro" id="IPR017927">
    <property type="entry name" value="FAD-bd_FR_type"/>
</dbReference>
<evidence type="ECO:0000256" key="2">
    <source>
        <dbReference type="ARBA" id="ARBA00006105"/>
    </source>
</evidence>
<comment type="cofactor">
    <cofactor evidence="1 6">
        <name>FAD</name>
        <dbReference type="ChEBI" id="CHEBI:57692"/>
    </cofactor>
</comment>
<keyword evidence="5" id="KW-0560">Oxidoreductase</keyword>
<dbReference type="SUPFAM" id="SSF52343">
    <property type="entry name" value="Ferredoxin reductase-like, C-terminal NADP-linked domain"/>
    <property type="match status" value="1"/>
</dbReference>
<dbReference type="STRING" id="663331.D4AIR0"/>
<evidence type="ECO:0000256" key="6">
    <source>
        <dbReference type="PIRSR" id="PIRSR601834-1"/>
    </source>
</evidence>
<keyword evidence="10" id="KW-1185">Reference proteome</keyword>
<evidence type="ECO:0000313" key="10">
    <source>
        <dbReference type="Proteomes" id="UP000008866"/>
    </source>
</evidence>
<organism evidence="9 10">
    <name type="scientific">Arthroderma benhamiae (strain ATCC MYA-4681 / CBS 112371)</name>
    <name type="common">Trichophyton mentagrophytes</name>
    <dbReference type="NCBI Taxonomy" id="663331"/>
    <lineage>
        <taxon>Eukaryota</taxon>
        <taxon>Fungi</taxon>
        <taxon>Dikarya</taxon>
        <taxon>Ascomycota</taxon>
        <taxon>Pezizomycotina</taxon>
        <taxon>Eurotiomycetes</taxon>
        <taxon>Eurotiomycetidae</taxon>
        <taxon>Onygenales</taxon>
        <taxon>Arthrodermataceae</taxon>
        <taxon>Trichophyton</taxon>
    </lineage>
</organism>
<evidence type="ECO:0000256" key="7">
    <source>
        <dbReference type="SAM" id="MobiDB-lite"/>
    </source>
</evidence>
<feature type="binding site" evidence="6">
    <location>
        <position position="163"/>
    </location>
    <ligand>
        <name>FAD</name>
        <dbReference type="ChEBI" id="CHEBI:57692"/>
    </ligand>
</feature>
<feature type="region of interest" description="Disordered" evidence="7">
    <location>
        <begin position="46"/>
        <end position="68"/>
    </location>
</feature>
<dbReference type="CDD" id="cd06183">
    <property type="entry name" value="cyt_b5_reduct_like"/>
    <property type="match status" value="1"/>
</dbReference>
<dbReference type="PANTHER" id="PTHR19370:SF189">
    <property type="entry name" value="CYTOCHROME C MITOCHONDRIAL IMPORT FACTOR CYC2"/>
    <property type="match status" value="1"/>
</dbReference>
<dbReference type="GO" id="GO:0016491">
    <property type="term" value="F:oxidoreductase activity"/>
    <property type="evidence" value="ECO:0007669"/>
    <property type="project" value="UniProtKB-KW"/>
</dbReference>
<feature type="binding site" evidence="6">
    <location>
        <position position="186"/>
    </location>
    <ligand>
        <name>FAD</name>
        <dbReference type="ChEBI" id="CHEBI:57692"/>
    </ligand>
</feature>
<feature type="binding site" evidence="6">
    <location>
        <position position="193"/>
    </location>
    <ligand>
        <name>FAD</name>
        <dbReference type="ChEBI" id="CHEBI:57692"/>
    </ligand>
</feature>
<gene>
    <name evidence="9" type="ORF">ARB_04157</name>
</gene>
<proteinExistence type="inferred from homology"/>
<dbReference type="Gene3D" id="2.40.30.10">
    <property type="entry name" value="Translation factors"/>
    <property type="match status" value="1"/>
</dbReference>
<dbReference type="GeneID" id="9524386"/>
<comment type="caution">
    <text evidence="9">The sequence shown here is derived from an EMBL/GenBank/DDBJ whole genome shotgun (WGS) entry which is preliminary data.</text>
</comment>
<feature type="binding site" evidence="6">
    <location>
        <position position="194"/>
    </location>
    <ligand>
        <name>FAD</name>
        <dbReference type="ChEBI" id="CHEBI:57692"/>
    </ligand>
</feature>
<dbReference type="Gene3D" id="3.40.50.80">
    <property type="entry name" value="Nucleotide-binding domain of ferredoxin-NADP reductase (FNR) module"/>
    <property type="match status" value="1"/>
</dbReference>
<keyword evidence="3 6" id="KW-0285">Flavoprotein</keyword>
<dbReference type="AlphaFoldDB" id="D4AIR0"/>
<name>D4AIR0_ARTBC</name>
<evidence type="ECO:0000256" key="5">
    <source>
        <dbReference type="ARBA" id="ARBA00023002"/>
    </source>
</evidence>
<dbReference type="RefSeq" id="XP_003017278.1">
    <property type="nucleotide sequence ID" value="XM_003017232.1"/>
</dbReference>
<dbReference type="GO" id="GO:0005739">
    <property type="term" value="C:mitochondrion"/>
    <property type="evidence" value="ECO:0007669"/>
    <property type="project" value="TreeGrafter"/>
</dbReference>
<dbReference type="InterPro" id="IPR001834">
    <property type="entry name" value="CBR-like"/>
</dbReference>
<evidence type="ECO:0000256" key="1">
    <source>
        <dbReference type="ARBA" id="ARBA00001974"/>
    </source>
</evidence>
<dbReference type="InterPro" id="IPR017938">
    <property type="entry name" value="Riboflavin_synthase-like_b-brl"/>
</dbReference>